<sequence>MIEDATNTELQQKLMVFRQPHFSFLQKTTDVDEGTLFEDTTKEALLAGIFDGHGEQGHEVSHYIALELPRVFADKMRQVEIKQSAQHDHNDDTIRQALKEAFQEVDDNEPVKGTGGSTASVIFYPGTGSKLYLANVGDSTIILARRSKSMGESTIVKQNRKDKPHLEDERKRIEAAGGQVFIPPSLSMQHDASDYGPQESSRLLIPVGGQQMALAMSRSIGDFDGKSVGLIAEPTVEIFEVNEYYTNNNIGADDSEWFVVIASDGMYDVIPPDEVVQHLGQSLYGENDESSLLESCELLIRKAGRLWMKASVGTPYRDDITLGVSQVTFA</sequence>
<dbReference type="GO" id="GO:0004722">
    <property type="term" value="F:protein serine/threonine phosphatase activity"/>
    <property type="evidence" value="ECO:0000318"/>
    <property type="project" value="GO_Central"/>
</dbReference>
<gene>
    <name evidence="2" type="ORF">THAPSDRAFT_268467</name>
</gene>
<organism evidence="2 3">
    <name type="scientific">Thalassiosira pseudonana</name>
    <name type="common">Marine diatom</name>
    <name type="synonym">Cyclotella nana</name>
    <dbReference type="NCBI Taxonomy" id="35128"/>
    <lineage>
        <taxon>Eukaryota</taxon>
        <taxon>Sar</taxon>
        <taxon>Stramenopiles</taxon>
        <taxon>Ochrophyta</taxon>
        <taxon>Bacillariophyta</taxon>
        <taxon>Coscinodiscophyceae</taxon>
        <taxon>Thalassiosirophycidae</taxon>
        <taxon>Thalassiosirales</taxon>
        <taxon>Thalassiosiraceae</taxon>
        <taxon>Thalassiosira</taxon>
    </lineage>
</organism>
<dbReference type="PROSITE" id="PS51746">
    <property type="entry name" value="PPM_2"/>
    <property type="match status" value="1"/>
</dbReference>
<dbReference type="SMART" id="SM00332">
    <property type="entry name" value="PP2Cc"/>
    <property type="match status" value="1"/>
</dbReference>
<dbReference type="InterPro" id="IPR015655">
    <property type="entry name" value="PP2C"/>
</dbReference>
<accession>B8BXQ0</accession>
<name>B8BXQ0_THAPS</name>
<dbReference type="GeneID" id="7444764"/>
<feature type="domain" description="PPM-type phosphatase" evidence="1">
    <location>
        <begin position="24"/>
        <end position="327"/>
    </location>
</feature>
<proteinExistence type="predicted"/>
<dbReference type="Proteomes" id="UP000001449">
    <property type="component" value="Chromosome 3"/>
</dbReference>
<keyword evidence="3" id="KW-1185">Reference proteome</keyword>
<dbReference type="Pfam" id="PF00481">
    <property type="entry name" value="PP2C"/>
    <property type="match status" value="1"/>
</dbReference>
<dbReference type="RefSeq" id="XP_002288810.1">
    <property type="nucleotide sequence ID" value="XM_002288774.1"/>
</dbReference>
<dbReference type="AlphaFoldDB" id="B8BXQ0"/>
<evidence type="ECO:0000259" key="1">
    <source>
        <dbReference type="PROSITE" id="PS51746"/>
    </source>
</evidence>
<reference evidence="2 3" key="2">
    <citation type="journal article" date="2008" name="Nature">
        <title>The Phaeodactylum genome reveals the evolutionary history of diatom genomes.</title>
        <authorList>
            <person name="Bowler C."/>
            <person name="Allen A.E."/>
            <person name="Badger J.H."/>
            <person name="Grimwood J."/>
            <person name="Jabbari K."/>
            <person name="Kuo A."/>
            <person name="Maheswari U."/>
            <person name="Martens C."/>
            <person name="Maumus F."/>
            <person name="Otillar R.P."/>
            <person name="Rayko E."/>
            <person name="Salamov A."/>
            <person name="Vandepoele K."/>
            <person name="Beszteri B."/>
            <person name="Gruber A."/>
            <person name="Heijde M."/>
            <person name="Katinka M."/>
            <person name="Mock T."/>
            <person name="Valentin K."/>
            <person name="Verret F."/>
            <person name="Berges J.A."/>
            <person name="Brownlee C."/>
            <person name="Cadoret J.P."/>
            <person name="Chiovitti A."/>
            <person name="Choi C.J."/>
            <person name="Coesel S."/>
            <person name="De Martino A."/>
            <person name="Detter J.C."/>
            <person name="Durkin C."/>
            <person name="Falciatore A."/>
            <person name="Fournet J."/>
            <person name="Haruta M."/>
            <person name="Huysman M.J."/>
            <person name="Jenkins B.D."/>
            <person name="Jiroutova K."/>
            <person name="Jorgensen R.E."/>
            <person name="Joubert Y."/>
            <person name="Kaplan A."/>
            <person name="Kroger N."/>
            <person name="Kroth P.G."/>
            <person name="La Roche J."/>
            <person name="Lindquist E."/>
            <person name="Lommer M."/>
            <person name="Martin-Jezequel V."/>
            <person name="Lopez P.J."/>
            <person name="Lucas S."/>
            <person name="Mangogna M."/>
            <person name="McGinnis K."/>
            <person name="Medlin L.K."/>
            <person name="Montsant A."/>
            <person name="Oudot-Le Secq M.P."/>
            <person name="Napoli C."/>
            <person name="Obornik M."/>
            <person name="Parker M.S."/>
            <person name="Petit J.L."/>
            <person name="Porcel B.M."/>
            <person name="Poulsen N."/>
            <person name="Robison M."/>
            <person name="Rychlewski L."/>
            <person name="Rynearson T.A."/>
            <person name="Schmutz J."/>
            <person name="Shapiro H."/>
            <person name="Siaut M."/>
            <person name="Stanley M."/>
            <person name="Sussman M.R."/>
            <person name="Taylor A.R."/>
            <person name="Vardi A."/>
            <person name="von Dassow P."/>
            <person name="Vyverman W."/>
            <person name="Willis A."/>
            <person name="Wyrwicz L.S."/>
            <person name="Rokhsar D.S."/>
            <person name="Weissenbach J."/>
            <person name="Armbrust E.V."/>
            <person name="Green B.R."/>
            <person name="Van de Peer Y."/>
            <person name="Grigoriev I.V."/>
        </authorList>
    </citation>
    <scope>NUCLEOTIDE SEQUENCE [LARGE SCALE GENOMIC DNA]</scope>
    <source>
        <strain evidence="2 3">CCMP1335</strain>
    </source>
</reference>
<dbReference type="STRING" id="35128.B8BXQ0"/>
<dbReference type="PaxDb" id="35128-Thaps268467"/>
<dbReference type="SUPFAM" id="SSF81606">
    <property type="entry name" value="PP2C-like"/>
    <property type="match status" value="1"/>
</dbReference>
<protein>
    <recommendedName>
        <fullName evidence="1">PPM-type phosphatase domain-containing protein</fullName>
    </recommendedName>
</protein>
<evidence type="ECO:0000313" key="2">
    <source>
        <dbReference type="EMBL" id="EED94246.1"/>
    </source>
</evidence>
<reference evidence="2 3" key="1">
    <citation type="journal article" date="2004" name="Science">
        <title>The genome of the diatom Thalassiosira pseudonana: ecology, evolution, and metabolism.</title>
        <authorList>
            <person name="Armbrust E.V."/>
            <person name="Berges J.A."/>
            <person name="Bowler C."/>
            <person name="Green B.R."/>
            <person name="Martinez D."/>
            <person name="Putnam N.H."/>
            <person name="Zhou S."/>
            <person name="Allen A.E."/>
            <person name="Apt K.E."/>
            <person name="Bechner M."/>
            <person name="Brzezinski M.A."/>
            <person name="Chaal B.K."/>
            <person name="Chiovitti A."/>
            <person name="Davis A.K."/>
            <person name="Demarest M.S."/>
            <person name="Detter J.C."/>
            <person name="Glavina T."/>
            <person name="Goodstein D."/>
            <person name="Hadi M.Z."/>
            <person name="Hellsten U."/>
            <person name="Hildebrand M."/>
            <person name="Jenkins B.D."/>
            <person name="Jurka J."/>
            <person name="Kapitonov V.V."/>
            <person name="Kroger N."/>
            <person name="Lau W.W."/>
            <person name="Lane T.W."/>
            <person name="Larimer F.W."/>
            <person name="Lippmeier J.C."/>
            <person name="Lucas S."/>
            <person name="Medina M."/>
            <person name="Montsant A."/>
            <person name="Obornik M."/>
            <person name="Parker M.S."/>
            <person name="Palenik B."/>
            <person name="Pazour G.J."/>
            <person name="Richardson P.M."/>
            <person name="Rynearson T.A."/>
            <person name="Saito M.A."/>
            <person name="Schwartz D.C."/>
            <person name="Thamatrakoln K."/>
            <person name="Valentin K."/>
            <person name="Vardi A."/>
            <person name="Wilkerson F.P."/>
            <person name="Rokhsar D.S."/>
        </authorList>
    </citation>
    <scope>NUCLEOTIDE SEQUENCE [LARGE SCALE GENOMIC DNA]</scope>
    <source>
        <strain evidence="2 3">CCMP1335</strain>
    </source>
</reference>
<dbReference type="InParanoid" id="B8BXQ0"/>
<dbReference type="EMBL" id="CM000640">
    <property type="protein sequence ID" value="EED94246.1"/>
    <property type="molecule type" value="Genomic_DNA"/>
</dbReference>
<dbReference type="CDD" id="cd00143">
    <property type="entry name" value="PP2Cc"/>
    <property type="match status" value="1"/>
</dbReference>
<dbReference type="FunFam" id="3.60.40.10:FF:000200">
    <property type="entry name" value="Predicted protein"/>
    <property type="match status" value="1"/>
</dbReference>
<dbReference type="PANTHER" id="PTHR47992">
    <property type="entry name" value="PROTEIN PHOSPHATASE"/>
    <property type="match status" value="1"/>
</dbReference>
<dbReference type="InterPro" id="IPR001932">
    <property type="entry name" value="PPM-type_phosphatase-like_dom"/>
</dbReference>
<dbReference type="eggNOG" id="KOG0698">
    <property type="taxonomic scope" value="Eukaryota"/>
</dbReference>
<dbReference type="InterPro" id="IPR036457">
    <property type="entry name" value="PPM-type-like_dom_sf"/>
</dbReference>
<dbReference type="Gene3D" id="3.60.40.10">
    <property type="entry name" value="PPM-type phosphatase domain"/>
    <property type="match status" value="1"/>
</dbReference>
<dbReference type="KEGG" id="tps:THAPSDRAFT_268467"/>
<evidence type="ECO:0000313" key="3">
    <source>
        <dbReference type="Proteomes" id="UP000001449"/>
    </source>
</evidence>
<dbReference type="HOGENOM" id="CLU_843318_0_0_1"/>
<dbReference type="GO" id="GO:1902531">
    <property type="term" value="P:regulation of intracellular signal transduction"/>
    <property type="evidence" value="ECO:0000318"/>
    <property type="project" value="GO_Central"/>
</dbReference>